<proteinExistence type="predicted"/>
<organism evidence="1 2">
    <name type="scientific">Antrihabitans stalactiti</name>
    <dbReference type="NCBI Taxonomy" id="2584121"/>
    <lineage>
        <taxon>Bacteria</taxon>
        <taxon>Bacillati</taxon>
        <taxon>Actinomycetota</taxon>
        <taxon>Actinomycetes</taxon>
        <taxon>Mycobacteriales</taxon>
        <taxon>Nocardiaceae</taxon>
        <taxon>Antrihabitans</taxon>
    </lineage>
</organism>
<reference evidence="1 2" key="1">
    <citation type="submission" date="2019-05" db="EMBL/GenBank/DDBJ databases">
        <authorList>
            <person name="Lee S.D."/>
        </authorList>
    </citation>
    <scope>NUCLEOTIDE SEQUENCE [LARGE SCALE GENOMIC DNA]</scope>
    <source>
        <strain evidence="1 2">YC2-7</strain>
    </source>
</reference>
<dbReference type="Proteomes" id="UP000535543">
    <property type="component" value="Unassembled WGS sequence"/>
</dbReference>
<evidence type="ECO:0000313" key="1">
    <source>
        <dbReference type="EMBL" id="NMN98660.1"/>
    </source>
</evidence>
<comment type="caution">
    <text evidence="1">The sequence shown here is derived from an EMBL/GenBank/DDBJ whole genome shotgun (WGS) entry which is preliminary data.</text>
</comment>
<dbReference type="RefSeq" id="WP_169593224.1">
    <property type="nucleotide sequence ID" value="NZ_VCQU01000012.1"/>
</dbReference>
<reference evidence="1 2" key="2">
    <citation type="submission" date="2020-06" db="EMBL/GenBank/DDBJ databases">
        <title>Antribacter stalactiti gen. nov., sp. nov., a new member of the family Nacardiaceae isolated from a cave.</title>
        <authorList>
            <person name="Kim I.S."/>
        </authorList>
    </citation>
    <scope>NUCLEOTIDE SEQUENCE [LARGE SCALE GENOMIC DNA]</scope>
    <source>
        <strain evidence="1 2">YC2-7</strain>
    </source>
</reference>
<accession>A0A848KQW1</accession>
<protein>
    <submittedName>
        <fullName evidence="1">Uncharacterized protein</fullName>
    </submittedName>
</protein>
<sequence>MDIDAAPSFTVEDISVGPFAHGFGRSADGRPYAFRVLRRTLHVEVYRDDLDHTVPDQEDIVALAEASVTDIDLDDERSITAMVRDLVAAAEPVEREVVSESTTVRAFLSRISSVIDAI</sequence>
<name>A0A848KQW1_9NOCA</name>
<evidence type="ECO:0000313" key="2">
    <source>
        <dbReference type="Proteomes" id="UP000535543"/>
    </source>
</evidence>
<keyword evidence="2" id="KW-1185">Reference proteome</keyword>
<gene>
    <name evidence="1" type="ORF">FGL95_26875</name>
</gene>
<dbReference type="AlphaFoldDB" id="A0A848KQW1"/>
<dbReference type="EMBL" id="VCQU01000012">
    <property type="protein sequence ID" value="NMN98660.1"/>
    <property type="molecule type" value="Genomic_DNA"/>
</dbReference>